<dbReference type="PIRSF" id="PIRSF016302">
    <property type="entry name" value="Man_a_manosd"/>
    <property type="match status" value="1"/>
</dbReference>
<dbReference type="Pfam" id="PF03663">
    <property type="entry name" value="Glyco_hydro_76"/>
    <property type="match status" value="1"/>
</dbReference>
<name>A0A9P8YA70_9PEZI</name>
<keyword evidence="4 9" id="KW-0732">Signal</keyword>
<dbReference type="EC" id="3.2.1.101" evidence="3 8"/>
<dbReference type="GO" id="GO:0008496">
    <property type="term" value="F:mannan endo-1,6-alpha-mannosidase activity"/>
    <property type="evidence" value="ECO:0007669"/>
    <property type="project" value="UniProtKB-UniRule"/>
</dbReference>
<keyword evidence="11" id="KW-1185">Reference proteome</keyword>
<dbReference type="InterPro" id="IPR053169">
    <property type="entry name" value="MUG_Protein"/>
</dbReference>
<evidence type="ECO:0000256" key="3">
    <source>
        <dbReference type="ARBA" id="ARBA00012350"/>
    </source>
</evidence>
<dbReference type="GO" id="GO:0016052">
    <property type="term" value="P:carbohydrate catabolic process"/>
    <property type="evidence" value="ECO:0007669"/>
    <property type="project" value="InterPro"/>
</dbReference>
<evidence type="ECO:0000256" key="4">
    <source>
        <dbReference type="ARBA" id="ARBA00022729"/>
    </source>
</evidence>
<evidence type="ECO:0000256" key="2">
    <source>
        <dbReference type="ARBA" id="ARBA00009699"/>
    </source>
</evidence>
<evidence type="ECO:0000256" key="5">
    <source>
        <dbReference type="ARBA" id="ARBA00022801"/>
    </source>
</evidence>
<dbReference type="InterPro" id="IPR014480">
    <property type="entry name" value="Mannan-1_6-alpha_mannosidase"/>
</dbReference>
<gene>
    <name evidence="10" type="ORF">B0I36DRAFT_428966</name>
</gene>
<evidence type="ECO:0000256" key="8">
    <source>
        <dbReference type="PIRNR" id="PIRNR016302"/>
    </source>
</evidence>
<keyword evidence="5 8" id="KW-0378">Hydrolase</keyword>
<dbReference type="InterPro" id="IPR008928">
    <property type="entry name" value="6-hairpin_glycosidase_sf"/>
</dbReference>
<dbReference type="PANTHER" id="PTHR47791:SF1">
    <property type="entry name" value="ENDO MANNANASE, GH76 FAMILY (EUROFUNG)"/>
    <property type="match status" value="1"/>
</dbReference>
<evidence type="ECO:0000313" key="11">
    <source>
        <dbReference type="Proteomes" id="UP000756346"/>
    </source>
</evidence>
<dbReference type="Gene3D" id="1.50.10.20">
    <property type="match status" value="1"/>
</dbReference>
<evidence type="ECO:0000256" key="7">
    <source>
        <dbReference type="ARBA" id="ARBA00023295"/>
    </source>
</evidence>
<dbReference type="RefSeq" id="XP_046014749.1">
    <property type="nucleotide sequence ID" value="XM_046162477.1"/>
</dbReference>
<keyword evidence="7 8" id="KW-0326">Glycosidase</keyword>
<sequence>MLASSILVLATAGSLTMASPVNTSPRAASPSSVELESRQANLRSRTALEGMQEWYRSNTGLWDTAGWWQSGNLLTSLGDFALAGLQSNVQYRTIFENTFSRAQTNGARVVKERGDDNDVFSMARSTYTSFPGSSTSLNHRAPSEIFVSVERRAAMGHSDPHALVAEAERGFKGFINEYYDDEGWWALALFKAHDLGYGPQYINMANSILEDMQRGKSPCGGIFWSKTSAYTNAIANELFLFVAASLANRIPTYKDHYLGIAKTQWEWFKNSGMINDKKLVNDGLYDWNDSNTARRCKNNGQATWSYNQGVLIGALVELSKATGDSSVIRDYAKPIARATMANLSPNGVLNDPCDPSNMCGGDGAQFKGVFMRNLRYLHKMYPEQDFADYIRRQSDSIWNNSRSGNKFGLRWAGPYVESNAVTNGIALDAFTAAESL</sequence>
<reference evidence="10" key="1">
    <citation type="journal article" date="2021" name="Nat. Commun.">
        <title>Genetic determinants of endophytism in the Arabidopsis root mycobiome.</title>
        <authorList>
            <person name="Mesny F."/>
            <person name="Miyauchi S."/>
            <person name="Thiergart T."/>
            <person name="Pickel B."/>
            <person name="Atanasova L."/>
            <person name="Karlsson M."/>
            <person name="Huettel B."/>
            <person name="Barry K.W."/>
            <person name="Haridas S."/>
            <person name="Chen C."/>
            <person name="Bauer D."/>
            <person name="Andreopoulos W."/>
            <person name="Pangilinan J."/>
            <person name="LaButti K."/>
            <person name="Riley R."/>
            <person name="Lipzen A."/>
            <person name="Clum A."/>
            <person name="Drula E."/>
            <person name="Henrissat B."/>
            <person name="Kohler A."/>
            <person name="Grigoriev I.V."/>
            <person name="Martin F.M."/>
            <person name="Hacquard S."/>
        </authorList>
    </citation>
    <scope>NUCLEOTIDE SEQUENCE</scope>
    <source>
        <strain evidence="10">MPI-CAGE-CH-0230</strain>
    </source>
</reference>
<evidence type="ECO:0000256" key="1">
    <source>
        <dbReference type="ARBA" id="ARBA00001452"/>
    </source>
</evidence>
<dbReference type="EMBL" id="JAGTJQ010000003">
    <property type="protein sequence ID" value="KAH7034656.1"/>
    <property type="molecule type" value="Genomic_DNA"/>
</dbReference>
<dbReference type="PANTHER" id="PTHR47791">
    <property type="entry name" value="MEIOTICALLY UP-REGULATED GENE 191 PROTEIN"/>
    <property type="match status" value="1"/>
</dbReference>
<evidence type="ECO:0000313" key="10">
    <source>
        <dbReference type="EMBL" id="KAH7034656.1"/>
    </source>
</evidence>
<keyword evidence="6" id="KW-0325">Glycoprotein</keyword>
<proteinExistence type="inferred from homology"/>
<accession>A0A9P8YA70</accession>
<dbReference type="Proteomes" id="UP000756346">
    <property type="component" value="Unassembled WGS sequence"/>
</dbReference>
<dbReference type="AlphaFoldDB" id="A0A9P8YA70"/>
<dbReference type="OrthoDB" id="9984024at2759"/>
<dbReference type="SUPFAM" id="SSF48208">
    <property type="entry name" value="Six-hairpin glycosidases"/>
    <property type="match status" value="1"/>
</dbReference>
<feature type="signal peptide" evidence="9">
    <location>
        <begin position="1"/>
        <end position="18"/>
    </location>
</feature>
<organism evidence="10 11">
    <name type="scientific">Microdochium trichocladiopsis</name>
    <dbReference type="NCBI Taxonomy" id="1682393"/>
    <lineage>
        <taxon>Eukaryota</taxon>
        <taxon>Fungi</taxon>
        <taxon>Dikarya</taxon>
        <taxon>Ascomycota</taxon>
        <taxon>Pezizomycotina</taxon>
        <taxon>Sordariomycetes</taxon>
        <taxon>Xylariomycetidae</taxon>
        <taxon>Xylariales</taxon>
        <taxon>Microdochiaceae</taxon>
        <taxon>Microdochium</taxon>
    </lineage>
</organism>
<protein>
    <recommendedName>
        <fullName evidence="3 8">Mannan endo-1,6-alpha-mannosidase</fullName>
        <ecNumber evidence="3 8">3.2.1.101</ecNumber>
    </recommendedName>
</protein>
<feature type="chain" id="PRO_5040113784" description="Mannan endo-1,6-alpha-mannosidase" evidence="9">
    <location>
        <begin position="19"/>
        <end position="436"/>
    </location>
</feature>
<evidence type="ECO:0000256" key="6">
    <source>
        <dbReference type="ARBA" id="ARBA00023180"/>
    </source>
</evidence>
<evidence type="ECO:0000256" key="9">
    <source>
        <dbReference type="SAM" id="SignalP"/>
    </source>
</evidence>
<comment type="catalytic activity">
    <reaction evidence="1 8">
        <text>Random hydrolysis of (1-&gt;6)-alpha-D-mannosidic linkages in unbranched (1-&gt;6)-mannans.</text>
        <dbReference type="EC" id="3.2.1.101"/>
    </reaction>
</comment>
<dbReference type="InterPro" id="IPR005198">
    <property type="entry name" value="Glyco_hydro_76"/>
</dbReference>
<dbReference type="GeneID" id="70192023"/>
<comment type="caution">
    <text evidence="10">The sequence shown here is derived from an EMBL/GenBank/DDBJ whole genome shotgun (WGS) entry which is preliminary data.</text>
</comment>
<comment type="similarity">
    <text evidence="2 8">Belongs to the glycosyl hydrolase 76 family.</text>
</comment>